<evidence type="ECO:0000256" key="1">
    <source>
        <dbReference type="ARBA" id="ARBA00001917"/>
    </source>
</evidence>
<gene>
    <name evidence="3" type="ORF">G647_05676</name>
</gene>
<proteinExistence type="predicted"/>
<dbReference type="RefSeq" id="XP_008728224.1">
    <property type="nucleotide sequence ID" value="XM_008730002.1"/>
</dbReference>
<dbReference type="VEuPathDB" id="FungiDB:G647_05676"/>
<dbReference type="AlphaFoldDB" id="V9DAF6"/>
<dbReference type="Proteomes" id="UP000030678">
    <property type="component" value="Unassembled WGS sequence"/>
</dbReference>
<feature type="domain" description="FMN-dependent dehydrogenase" evidence="2">
    <location>
        <begin position="43"/>
        <end position="124"/>
    </location>
</feature>
<evidence type="ECO:0000313" key="3">
    <source>
        <dbReference type="EMBL" id="ETI23869.1"/>
    </source>
</evidence>
<dbReference type="EMBL" id="KB822705">
    <property type="protein sequence ID" value="ETI23869.1"/>
    <property type="molecule type" value="Genomic_DNA"/>
</dbReference>
<organism evidence="3 4">
    <name type="scientific">Cladophialophora carrionii CBS 160.54</name>
    <dbReference type="NCBI Taxonomy" id="1279043"/>
    <lineage>
        <taxon>Eukaryota</taxon>
        <taxon>Fungi</taxon>
        <taxon>Dikarya</taxon>
        <taxon>Ascomycota</taxon>
        <taxon>Pezizomycotina</taxon>
        <taxon>Eurotiomycetes</taxon>
        <taxon>Chaetothyriomycetidae</taxon>
        <taxon>Chaetothyriales</taxon>
        <taxon>Herpotrichiellaceae</taxon>
        <taxon>Cladophialophora</taxon>
    </lineage>
</organism>
<dbReference type="PANTHER" id="PTHR10578:SF149">
    <property type="entry name" value="2-HYDROXYACID OXIDASE 2"/>
    <property type="match status" value="1"/>
</dbReference>
<reference evidence="3 4" key="1">
    <citation type="submission" date="2013-03" db="EMBL/GenBank/DDBJ databases">
        <title>The Genome Sequence of Cladophialophora carrionii CBS 160.54.</title>
        <authorList>
            <consortium name="The Broad Institute Genomics Platform"/>
            <person name="Cuomo C."/>
            <person name="de Hoog S."/>
            <person name="Gorbushina A."/>
            <person name="Walker B."/>
            <person name="Young S.K."/>
            <person name="Zeng Q."/>
            <person name="Gargeya S."/>
            <person name="Fitzgerald M."/>
            <person name="Haas B."/>
            <person name="Abouelleil A."/>
            <person name="Allen A.W."/>
            <person name="Alvarado L."/>
            <person name="Arachchi H.M."/>
            <person name="Berlin A.M."/>
            <person name="Chapman S.B."/>
            <person name="Gainer-Dewar J."/>
            <person name="Goldberg J."/>
            <person name="Griggs A."/>
            <person name="Gujja S."/>
            <person name="Hansen M."/>
            <person name="Howarth C."/>
            <person name="Imamovic A."/>
            <person name="Ireland A."/>
            <person name="Larimer J."/>
            <person name="McCowan C."/>
            <person name="Murphy C."/>
            <person name="Pearson M."/>
            <person name="Poon T.W."/>
            <person name="Priest M."/>
            <person name="Roberts A."/>
            <person name="Saif S."/>
            <person name="Shea T."/>
            <person name="Sisk P."/>
            <person name="Sykes S."/>
            <person name="Wortman J."/>
            <person name="Nusbaum C."/>
            <person name="Birren B."/>
        </authorList>
    </citation>
    <scope>NUCLEOTIDE SEQUENCE [LARGE SCALE GENOMIC DNA]</scope>
    <source>
        <strain evidence="3 4">CBS 160.54</strain>
    </source>
</reference>
<dbReference type="GO" id="GO:0016491">
    <property type="term" value="F:oxidoreductase activity"/>
    <property type="evidence" value="ECO:0007669"/>
    <property type="project" value="InterPro"/>
</dbReference>
<dbReference type="GeneID" id="19984169"/>
<protein>
    <recommendedName>
        <fullName evidence="2">FMN-dependent dehydrogenase domain-containing protein</fullName>
    </recommendedName>
</protein>
<evidence type="ECO:0000259" key="2">
    <source>
        <dbReference type="Pfam" id="PF01070"/>
    </source>
</evidence>
<comment type="cofactor">
    <cofactor evidence="1">
        <name>FMN</name>
        <dbReference type="ChEBI" id="CHEBI:58210"/>
    </cofactor>
</comment>
<dbReference type="SUPFAM" id="SSF51395">
    <property type="entry name" value="FMN-linked oxidoreductases"/>
    <property type="match status" value="1"/>
</dbReference>
<dbReference type="InterPro" id="IPR000262">
    <property type="entry name" value="FMN-dep_DH"/>
</dbReference>
<dbReference type="InterPro" id="IPR013785">
    <property type="entry name" value="Aldolase_TIM"/>
</dbReference>
<dbReference type="Pfam" id="PF01070">
    <property type="entry name" value="FMN_dh"/>
    <property type="match status" value="1"/>
</dbReference>
<dbReference type="Gene3D" id="3.20.20.70">
    <property type="entry name" value="Aldolase class I"/>
    <property type="match status" value="1"/>
</dbReference>
<sequence>MVETVSDALEVADRVVGNGVGWGPAITSSRATRIWNPGSEDYTAEDVVTAIQYGLDGGEISKHGGRQPDSVPATLTLYECVPVAKGEVKIAIDGAIRRGIDVFKPLAFGAESCFAGWILLWGSGCKFAGC</sequence>
<dbReference type="HOGENOM" id="CLU_1937930_0_0_1"/>
<name>V9DAF6_9EURO</name>
<accession>V9DAF6</accession>
<evidence type="ECO:0000313" key="4">
    <source>
        <dbReference type="Proteomes" id="UP000030678"/>
    </source>
</evidence>
<dbReference type="PANTHER" id="PTHR10578">
    <property type="entry name" value="S -2-HYDROXY-ACID OXIDASE-RELATED"/>
    <property type="match status" value="1"/>
</dbReference>